<keyword evidence="1" id="KW-0812">Transmembrane</keyword>
<feature type="transmembrane region" description="Helical" evidence="1">
    <location>
        <begin position="130"/>
        <end position="151"/>
    </location>
</feature>
<protein>
    <submittedName>
        <fullName evidence="2">Integral membrane protein</fullName>
    </submittedName>
</protein>
<dbReference type="Proteomes" id="UP000011769">
    <property type="component" value="Unassembled WGS sequence"/>
</dbReference>
<keyword evidence="1" id="KW-1133">Transmembrane helix</keyword>
<keyword evidence="3" id="KW-1185">Reference proteome</keyword>
<dbReference type="NCBIfam" id="TIGR01906">
    <property type="entry name" value="integ_TIGR01906"/>
    <property type="match status" value="1"/>
</dbReference>
<evidence type="ECO:0000313" key="3">
    <source>
        <dbReference type="Proteomes" id="UP000011769"/>
    </source>
</evidence>
<organism evidence="2 3">
    <name type="scientific">Streptococcus parauberis KRS-02083</name>
    <dbReference type="NCBI Taxonomy" id="1207545"/>
    <lineage>
        <taxon>Bacteria</taxon>
        <taxon>Bacillati</taxon>
        <taxon>Bacillota</taxon>
        <taxon>Bacilli</taxon>
        <taxon>Lactobacillales</taxon>
        <taxon>Streptococcaceae</taxon>
        <taxon>Streptococcus</taxon>
    </lineage>
</organism>
<accession>A0ABN0IRX9</accession>
<evidence type="ECO:0000256" key="1">
    <source>
        <dbReference type="SAM" id="Phobius"/>
    </source>
</evidence>
<name>A0ABN0IRX9_9STRE</name>
<feature type="transmembrane region" description="Helical" evidence="1">
    <location>
        <begin position="179"/>
        <end position="201"/>
    </location>
</feature>
<dbReference type="EMBL" id="ALYM01000003">
    <property type="protein sequence ID" value="EMG25660.1"/>
    <property type="molecule type" value="Genomic_DNA"/>
</dbReference>
<evidence type="ECO:0000313" key="2">
    <source>
        <dbReference type="EMBL" id="EMG25660.1"/>
    </source>
</evidence>
<dbReference type="InterPro" id="IPR010178">
    <property type="entry name" value="Lit"/>
</dbReference>
<keyword evidence="1" id="KW-0472">Membrane</keyword>
<comment type="caution">
    <text evidence="2">The sequence shown here is derived from an EMBL/GenBank/DDBJ whole genome shotgun (WGS) entry which is preliminary data.</text>
</comment>
<gene>
    <name evidence="2" type="ORF">SPJ1_1071</name>
</gene>
<dbReference type="RefSeq" id="WP_003108283.1">
    <property type="nucleotide sequence ID" value="NZ_ALYM01000003.1"/>
</dbReference>
<feature type="transmembrane region" description="Helical" evidence="1">
    <location>
        <begin position="89"/>
        <end position="110"/>
    </location>
</feature>
<sequence length="209" mass="24513">MREKLQLGILWFWLLGLSVLVTIYLAWVFFPTEVDVLNISKAIFMSKHSIIYNFNGLMDYLTNPLTHKLVFASFKTSKEGLAHFKDVKMLFHFCQLVVLILAFPAIRFLISSLKNKSIIFYQNFFRMAFLLPLLIALLALMIGFDNFFTLFHQVLFPGKSNWSFNPSTDPIIWILPEDFFMHCFVGFLGIYEFVFGLFYLISVKLKKRM</sequence>
<feature type="transmembrane region" description="Helical" evidence="1">
    <location>
        <begin position="7"/>
        <end position="30"/>
    </location>
</feature>
<dbReference type="Pfam" id="PF07314">
    <property type="entry name" value="Lit"/>
    <property type="match status" value="1"/>
</dbReference>
<proteinExistence type="predicted"/>
<reference evidence="2 3" key="1">
    <citation type="journal article" date="2013" name="PLoS ONE">
        <title>Comparative Genomic Characterization of Three Streptococcus parauberis Strains in Fish Pathogen, as Assessed by Wide-Genome Analyses.</title>
        <authorList>
            <person name="Nho S.W."/>
            <person name="Hikima J."/>
            <person name="Park S.B."/>
            <person name="Jang H.B."/>
            <person name="Cha I.S."/>
            <person name="Yasuike M."/>
            <person name="Nakamura Y."/>
            <person name="Fujiwara A."/>
            <person name="Sano M."/>
            <person name="Kanai K."/>
            <person name="Kondo H."/>
            <person name="Hirono I."/>
            <person name="Takeyama H."/>
            <person name="Aoki T."/>
            <person name="Jung T.S."/>
        </authorList>
    </citation>
    <scope>NUCLEOTIDE SEQUENCE [LARGE SCALE GENOMIC DNA]</scope>
    <source>
        <strain evidence="2 3">KRS-02083</strain>
    </source>
</reference>